<dbReference type="EMBL" id="JAIEZQ010000001">
    <property type="protein sequence ID" value="MBY9074030.1"/>
    <property type="molecule type" value="Genomic_DNA"/>
</dbReference>
<dbReference type="Pfam" id="PF13861">
    <property type="entry name" value="FLgD_tudor"/>
    <property type="match status" value="1"/>
</dbReference>
<dbReference type="InterPro" id="IPR005648">
    <property type="entry name" value="FlgD"/>
</dbReference>
<dbReference type="Pfam" id="PF03963">
    <property type="entry name" value="FlgD"/>
    <property type="match status" value="1"/>
</dbReference>
<proteinExistence type="inferred from homology"/>
<reference evidence="5 6" key="1">
    <citation type="submission" date="2021-08" db="EMBL/GenBank/DDBJ databases">
        <title>Nocardioides bacterium WL0053 sp. nov., isolated from the sediment.</title>
        <authorList>
            <person name="Wang L."/>
            <person name="Zhang D."/>
            <person name="Zhang A."/>
        </authorList>
    </citation>
    <scope>NUCLEOTIDE SEQUENCE [LARGE SCALE GENOMIC DNA]</scope>
    <source>
        <strain evidence="5 6">WL0053</strain>
    </source>
</reference>
<keyword evidence="2" id="KW-1005">Bacterial flagellum biogenesis</keyword>
<comment type="similarity">
    <text evidence="1">Belongs to the FlgD family.</text>
</comment>
<comment type="caution">
    <text evidence="5">The sequence shown here is derived from an EMBL/GenBank/DDBJ whole genome shotgun (WGS) entry which is preliminary data.</text>
</comment>
<evidence type="ECO:0000313" key="6">
    <source>
        <dbReference type="Proteomes" id="UP000754710"/>
    </source>
</evidence>
<evidence type="ECO:0000256" key="3">
    <source>
        <dbReference type="SAM" id="MobiDB-lite"/>
    </source>
</evidence>
<evidence type="ECO:0000256" key="2">
    <source>
        <dbReference type="ARBA" id="ARBA00022795"/>
    </source>
</evidence>
<dbReference type="RefSeq" id="WP_221023756.1">
    <property type="nucleotide sequence ID" value="NZ_JAIEZQ010000001.1"/>
</dbReference>
<feature type="region of interest" description="Disordered" evidence="3">
    <location>
        <begin position="1"/>
        <end position="24"/>
    </location>
</feature>
<sequence length="137" mass="13807">MITPLGSALGAATTGATAGTTSSTSALDKDTFLTLMVAQLRNQDPMNPTDSAEFLAQTAQFTSLEKLEQVADQSAQAFSAQMAFGASSLVGRTVTYTGADGGEVSGQVGSVRFAGTGPLLGVDGTEVPLDQVVTVTG</sequence>
<protein>
    <recommendedName>
        <fullName evidence="4">FlgD Tudor-like domain-containing protein</fullName>
    </recommendedName>
</protein>
<accession>A0ABS7RG61</accession>
<gene>
    <name evidence="5" type="ORF">K1X13_04255</name>
</gene>
<dbReference type="Proteomes" id="UP000754710">
    <property type="component" value="Unassembled WGS sequence"/>
</dbReference>
<feature type="domain" description="FlgD Tudor-like" evidence="4">
    <location>
        <begin position="83"/>
        <end position="132"/>
    </location>
</feature>
<name>A0ABS7RG61_9ACTN</name>
<dbReference type="InterPro" id="IPR025963">
    <property type="entry name" value="FLgD_Tudor"/>
</dbReference>
<evidence type="ECO:0000256" key="1">
    <source>
        <dbReference type="ARBA" id="ARBA00010577"/>
    </source>
</evidence>
<keyword evidence="6" id="KW-1185">Reference proteome</keyword>
<evidence type="ECO:0000313" key="5">
    <source>
        <dbReference type="EMBL" id="MBY9074030.1"/>
    </source>
</evidence>
<organism evidence="5 6">
    <name type="scientific">Nocardioides jiangsuensis</name>
    <dbReference type="NCBI Taxonomy" id="2866161"/>
    <lineage>
        <taxon>Bacteria</taxon>
        <taxon>Bacillati</taxon>
        <taxon>Actinomycetota</taxon>
        <taxon>Actinomycetes</taxon>
        <taxon>Propionibacteriales</taxon>
        <taxon>Nocardioidaceae</taxon>
        <taxon>Nocardioides</taxon>
    </lineage>
</organism>
<evidence type="ECO:0000259" key="4">
    <source>
        <dbReference type="Pfam" id="PF13861"/>
    </source>
</evidence>